<feature type="transmembrane region" description="Helical" evidence="6">
    <location>
        <begin position="180"/>
        <end position="196"/>
    </location>
</feature>
<dbReference type="RefSeq" id="WP_176005223.1">
    <property type="nucleotide sequence ID" value="NZ_JABWMI010000006.1"/>
</dbReference>
<evidence type="ECO:0000256" key="6">
    <source>
        <dbReference type="SAM" id="Phobius"/>
    </source>
</evidence>
<protein>
    <submittedName>
        <fullName evidence="9">NADH-quinone oxidoreductase subunit L</fullName>
    </submittedName>
</protein>
<organism evidence="9 10">
    <name type="scientific">Flavobacterium agri</name>
    <dbReference type="NCBI Taxonomy" id="2743471"/>
    <lineage>
        <taxon>Bacteria</taxon>
        <taxon>Pseudomonadati</taxon>
        <taxon>Bacteroidota</taxon>
        <taxon>Flavobacteriia</taxon>
        <taxon>Flavobacteriales</taxon>
        <taxon>Flavobacteriaceae</taxon>
        <taxon>Flavobacterium</taxon>
    </lineage>
</organism>
<evidence type="ECO:0000259" key="8">
    <source>
        <dbReference type="Pfam" id="PF00662"/>
    </source>
</evidence>
<dbReference type="InterPro" id="IPR018393">
    <property type="entry name" value="NADHpl_OxRdtase_5_subgr"/>
</dbReference>
<feature type="transmembrane region" description="Helical" evidence="6">
    <location>
        <begin position="287"/>
        <end position="306"/>
    </location>
</feature>
<feature type="domain" description="NADH:quinone oxidoreductase/Mrp antiporter transmembrane" evidence="7">
    <location>
        <begin position="135"/>
        <end position="429"/>
    </location>
</feature>
<feature type="transmembrane region" description="Helical" evidence="6">
    <location>
        <begin position="337"/>
        <end position="359"/>
    </location>
</feature>
<sequence>MDTAYILLLLLAPFAGFLFNVFFGKKAGHNGAGYIATFAVFVSFLVTLFYFIRINQTGQAVSVKLFDWIQISTFKLSFGVLLDQLSLLWLMFVTGIGSLIHLYSISYMHDDENRHKFFAYLNLFVFFMITLVVGSNLLVMFIGWEGVGLCSYLLIGFWYKNQDYNDAAKKAFIMNRIGDLGFLIGMFLLGHLFTTLDYADMKITIEGGTNAANTGWIAAAALALFIGACGKSAQIPLYTWLPDAMAGPTPVSALIHAATMVTSGIFMITRLNFLFGLDNVDMHTVNLVIAVVGAVTALVAATIGLVQNDIKKVLAYSTVSQLGLMFLALGLGAYEVAVFHVITHAFFKACLFLGSGSVIHAMHGEQDMRNMGGLKKWMSVTYITFLISSLAISGIPPFSGFFSKDEILMTAFHSNTVLWAIASLASIMTAFYMFRLLYLTFFKEFRGTDEQKHHLHESPALITFPLIVLAILATVGGFISLPGNSWLNNYLAPVIAHKGHGEHHLDNTAYMLMAIAVVGGLIGIGIAYAKYIKKSEVPPADAEMTGFHKLLYNKYYVDEIYESLFVKPINALSTFFRDTLETALSGLVYGFGKVTNAISDKGRLVQNGSIGRYLFAFTLGVVAIITYLFYNKIA</sequence>
<dbReference type="EMBL" id="JACBJI010000002">
    <property type="protein sequence ID" value="NYA70411.1"/>
    <property type="molecule type" value="Genomic_DNA"/>
</dbReference>
<evidence type="ECO:0000256" key="2">
    <source>
        <dbReference type="ARBA" id="ARBA00022692"/>
    </source>
</evidence>
<evidence type="ECO:0000259" key="7">
    <source>
        <dbReference type="Pfam" id="PF00361"/>
    </source>
</evidence>
<feature type="transmembrane region" description="Helical" evidence="6">
    <location>
        <begin position="509"/>
        <end position="529"/>
    </location>
</feature>
<feature type="transmembrane region" description="Helical" evidence="6">
    <location>
        <begin position="117"/>
        <end position="135"/>
    </location>
</feature>
<dbReference type="InterPro" id="IPR001750">
    <property type="entry name" value="ND/Mrp_TM"/>
</dbReference>
<comment type="subcellular location">
    <subcellularLocation>
        <location evidence="1">Endomembrane system</location>
        <topology evidence="1">Multi-pass membrane protein</topology>
    </subcellularLocation>
    <subcellularLocation>
        <location evidence="5">Membrane</location>
        <topology evidence="5">Multi-pass membrane protein</topology>
    </subcellularLocation>
</comment>
<feature type="transmembrane region" description="Helical" evidence="6">
    <location>
        <begin position="610"/>
        <end position="630"/>
    </location>
</feature>
<feature type="transmembrane region" description="Helical" evidence="6">
    <location>
        <begin position="141"/>
        <end position="159"/>
    </location>
</feature>
<dbReference type="GO" id="GO:0042773">
    <property type="term" value="P:ATP synthesis coupled electron transport"/>
    <property type="evidence" value="ECO:0007669"/>
    <property type="project" value="InterPro"/>
</dbReference>
<feature type="transmembrane region" description="Helical" evidence="6">
    <location>
        <begin position="380"/>
        <end position="398"/>
    </location>
</feature>
<dbReference type="GO" id="GO:0015990">
    <property type="term" value="P:electron transport coupled proton transport"/>
    <property type="evidence" value="ECO:0007669"/>
    <property type="project" value="TreeGrafter"/>
</dbReference>
<evidence type="ECO:0000313" key="9">
    <source>
        <dbReference type="EMBL" id="NYA70411.1"/>
    </source>
</evidence>
<evidence type="ECO:0000256" key="3">
    <source>
        <dbReference type="ARBA" id="ARBA00022989"/>
    </source>
</evidence>
<feature type="transmembrane region" description="Helical" evidence="6">
    <location>
        <begin position="418"/>
        <end position="439"/>
    </location>
</feature>
<evidence type="ECO:0000256" key="4">
    <source>
        <dbReference type="ARBA" id="ARBA00023136"/>
    </source>
</evidence>
<dbReference type="Pfam" id="PF00662">
    <property type="entry name" value="Proton_antipo_N"/>
    <property type="match status" value="1"/>
</dbReference>
<dbReference type="PANTHER" id="PTHR42829">
    <property type="entry name" value="NADH-UBIQUINONE OXIDOREDUCTASE CHAIN 5"/>
    <property type="match status" value="1"/>
</dbReference>
<dbReference type="AlphaFoldDB" id="A0A7Y9C4P0"/>
<keyword evidence="10" id="KW-1185">Reference proteome</keyword>
<feature type="transmembrane region" description="Helical" evidence="6">
    <location>
        <begin position="253"/>
        <end position="275"/>
    </location>
</feature>
<dbReference type="GO" id="GO:0016020">
    <property type="term" value="C:membrane"/>
    <property type="evidence" value="ECO:0007669"/>
    <property type="project" value="UniProtKB-SubCell"/>
</dbReference>
<evidence type="ECO:0000256" key="5">
    <source>
        <dbReference type="RuleBase" id="RU000320"/>
    </source>
</evidence>
<feature type="transmembrane region" description="Helical" evidence="6">
    <location>
        <begin position="6"/>
        <end position="24"/>
    </location>
</feature>
<dbReference type="GO" id="GO:0012505">
    <property type="term" value="C:endomembrane system"/>
    <property type="evidence" value="ECO:0007669"/>
    <property type="project" value="UniProtKB-SubCell"/>
</dbReference>
<dbReference type="InterPro" id="IPR001516">
    <property type="entry name" value="Proton_antipo_N"/>
</dbReference>
<feature type="domain" description="NADH-Ubiquinone oxidoreductase (complex I) chain 5 N-terminal" evidence="8">
    <location>
        <begin position="68"/>
        <end position="118"/>
    </location>
</feature>
<evidence type="ECO:0000256" key="1">
    <source>
        <dbReference type="ARBA" id="ARBA00004127"/>
    </source>
</evidence>
<name>A0A7Y9C4P0_9FLAO</name>
<dbReference type="PRINTS" id="PR01435">
    <property type="entry name" value="NPOXDRDTASE5"/>
</dbReference>
<keyword evidence="3 6" id="KW-1133">Transmembrane helix</keyword>
<dbReference type="Pfam" id="PF00361">
    <property type="entry name" value="Proton_antipo_M"/>
    <property type="match status" value="1"/>
</dbReference>
<dbReference type="PANTHER" id="PTHR42829:SF2">
    <property type="entry name" value="NADH-UBIQUINONE OXIDOREDUCTASE CHAIN 5"/>
    <property type="match status" value="1"/>
</dbReference>
<feature type="transmembrane region" description="Helical" evidence="6">
    <location>
        <begin position="216"/>
        <end position="241"/>
    </location>
</feature>
<feature type="transmembrane region" description="Helical" evidence="6">
    <location>
        <begin position="460"/>
        <end position="481"/>
    </location>
</feature>
<dbReference type="Gene3D" id="1.20.5.2700">
    <property type="match status" value="1"/>
</dbReference>
<evidence type="ECO:0000313" key="10">
    <source>
        <dbReference type="Proteomes" id="UP000535020"/>
    </source>
</evidence>
<keyword evidence="2 5" id="KW-0812">Transmembrane</keyword>
<dbReference type="NCBIfam" id="TIGR01974">
    <property type="entry name" value="NDH_I_L"/>
    <property type="match status" value="1"/>
</dbReference>
<dbReference type="PRINTS" id="PR01434">
    <property type="entry name" value="NADHDHGNASE5"/>
</dbReference>
<dbReference type="GO" id="GO:0008137">
    <property type="term" value="F:NADH dehydrogenase (ubiquinone) activity"/>
    <property type="evidence" value="ECO:0007669"/>
    <property type="project" value="InterPro"/>
</dbReference>
<dbReference type="GO" id="GO:0003954">
    <property type="term" value="F:NADH dehydrogenase activity"/>
    <property type="evidence" value="ECO:0007669"/>
    <property type="project" value="TreeGrafter"/>
</dbReference>
<dbReference type="NCBIfam" id="NF005141">
    <property type="entry name" value="PRK06590.1"/>
    <property type="match status" value="1"/>
</dbReference>
<gene>
    <name evidence="9" type="primary">nuoL</name>
    <name evidence="9" type="ORF">HZF10_05725</name>
</gene>
<dbReference type="InterPro" id="IPR003945">
    <property type="entry name" value="NU5C-like"/>
</dbReference>
<proteinExistence type="predicted"/>
<comment type="caution">
    <text evidence="9">The sequence shown here is derived from an EMBL/GenBank/DDBJ whole genome shotgun (WGS) entry which is preliminary data.</text>
</comment>
<reference evidence="9 10" key="1">
    <citation type="submission" date="2020-07" db="EMBL/GenBank/DDBJ databases">
        <authorList>
            <person name="Sun Q."/>
        </authorList>
    </citation>
    <scope>NUCLEOTIDE SEQUENCE [LARGE SCALE GENOMIC DNA]</scope>
    <source>
        <strain evidence="9 10">MAH-1</strain>
    </source>
</reference>
<feature type="transmembrane region" description="Helical" evidence="6">
    <location>
        <begin position="86"/>
        <end position="105"/>
    </location>
</feature>
<dbReference type="Proteomes" id="UP000535020">
    <property type="component" value="Unassembled WGS sequence"/>
</dbReference>
<accession>A0A7Y9C4P0</accession>
<keyword evidence="4 6" id="KW-0472">Membrane</keyword>
<feature type="transmembrane region" description="Helical" evidence="6">
    <location>
        <begin position="313"/>
        <end position="331"/>
    </location>
</feature>
<feature type="transmembrane region" description="Helical" evidence="6">
    <location>
        <begin position="31"/>
        <end position="52"/>
    </location>
</feature>